<comment type="similarity">
    <text evidence="1">Belongs to the GcvT family.</text>
</comment>
<dbReference type="Gene3D" id="3.30.1360.120">
    <property type="entry name" value="Probable tRNA modification gtpase trme, domain 1"/>
    <property type="match status" value="1"/>
</dbReference>
<dbReference type="PANTHER" id="PTHR43757">
    <property type="entry name" value="AMINOMETHYLTRANSFERASE"/>
    <property type="match status" value="1"/>
</dbReference>
<dbReference type="Gene3D" id="2.40.30.110">
    <property type="entry name" value="Aminomethyltransferase beta-barrel domains"/>
    <property type="match status" value="1"/>
</dbReference>
<proteinExistence type="inferred from homology"/>
<dbReference type="Pfam" id="PF08669">
    <property type="entry name" value="GCV_T_C"/>
    <property type="match status" value="1"/>
</dbReference>
<dbReference type="Gene3D" id="3.30.9.10">
    <property type="entry name" value="D-Amino Acid Oxidase, subunit A, domain 2"/>
    <property type="match status" value="1"/>
</dbReference>
<keyword evidence="7" id="KW-1185">Reference proteome</keyword>
<evidence type="ECO:0000259" key="5">
    <source>
        <dbReference type="Pfam" id="PF16350"/>
    </source>
</evidence>
<dbReference type="InterPro" id="IPR006222">
    <property type="entry name" value="GCVT_N"/>
</dbReference>
<dbReference type="InterPro" id="IPR036188">
    <property type="entry name" value="FAD/NAD-bd_sf"/>
</dbReference>
<dbReference type="InterPro" id="IPR028896">
    <property type="entry name" value="GcvT/YgfZ/DmdA"/>
</dbReference>
<dbReference type="InterPro" id="IPR032503">
    <property type="entry name" value="FAO_M"/>
</dbReference>
<evidence type="ECO:0000259" key="4">
    <source>
        <dbReference type="Pfam" id="PF08669"/>
    </source>
</evidence>
<dbReference type="GO" id="GO:0016740">
    <property type="term" value="F:transferase activity"/>
    <property type="evidence" value="ECO:0007669"/>
    <property type="project" value="UniProtKB-KW"/>
</dbReference>
<dbReference type="eggNOG" id="COG0665">
    <property type="taxonomic scope" value="Bacteria"/>
</dbReference>
<feature type="domain" description="FAD dependent oxidoreductase central" evidence="5">
    <location>
        <begin position="333"/>
        <end position="388"/>
    </location>
</feature>
<organism evidence="6 7">
    <name type="scientific">Pseudofrankia inefficax (strain DSM 45817 / CECT 9037 / DDB 130130 / EuI1c)</name>
    <name type="common">Frankia inefficax</name>
    <dbReference type="NCBI Taxonomy" id="298654"/>
    <lineage>
        <taxon>Bacteria</taxon>
        <taxon>Bacillati</taxon>
        <taxon>Actinomycetota</taxon>
        <taxon>Actinomycetes</taxon>
        <taxon>Frankiales</taxon>
        <taxon>Frankiaceae</taxon>
        <taxon>Pseudofrankia</taxon>
    </lineage>
</organism>
<dbReference type="InterPro" id="IPR029043">
    <property type="entry name" value="GcvT/YgfZ_C"/>
</dbReference>
<gene>
    <name evidence="6" type="ordered locus">FraEuI1c_1272</name>
</gene>
<dbReference type="Pfam" id="PF16350">
    <property type="entry name" value="FAO_M"/>
    <property type="match status" value="1"/>
</dbReference>
<evidence type="ECO:0000256" key="1">
    <source>
        <dbReference type="ARBA" id="ARBA00008609"/>
    </source>
</evidence>
<dbReference type="KEGG" id="fri:FraEuI1c_1272"/>
<dbReference type="Proteomes" id="UP000002484">
    <property type="component" value="Chromosome"/>
</dbReference>
<dbReference type="EMBL" id="CP002299">
    <property type="protein sequence ID" value="ADP79344.1"/>
    <property type="molecule type" value="Genomic_DNA"/>
</dbReference>
<dbReference type="SUPFAM" id="SSF103025">
    <property type="entry name" value="Folate-binding domain"/>
    <property type="match status" value="1"/>
</dbReference>
<evidence type="ECO:0000313" key="7">
    <source>
        <dbReference type="Proteomes" id="UP000002484"/>
    </source>
</evidence>
<dbReference type="InterPro" id="IPR027266">
    <property type="entry name" value="TrmE/GcvT-like"/>
</dbReference>
<reference evidence="6 7" key="1">
    <citation type="submission" date="2010-10" db="EMBL/GenBank/DDBJ databases">
        <title>Complete sequence of Frankia sp. EuI1c.</title>
        <authorList>
            <consortium name="US DOE Joint Genome Institute"/>
            <person name="Lucas S."/>
            <person name="Copeland A."/>
            <person name="Lapidus A."/>
            <person name="Cheng J.-F."/>
            <person name="Bruce D."/>
            <person name="Goodwin L."/>
            <person name="Pitluck S."/>
            <person name="Chertkov O."/>
            <person name="Detter J.C."/>
            <person name="Han C."/>
            <person name="Tapia R."/>
            <person name="Land M."/>
            <person name="Hauser L."/>
            <person name="Jeffries C."/>
            <person name="Kyrpides N."/>
            <person name="Ivanova N."/>
            <person name="Mikhailova N."/>
            <person name="Beauchemin N."/>
            <person name="Sen A."/>
            <person name="Sur S.A."/>
            <person name="Gtari M."/>
            <person name="Wall L."/>
            <person name="Tisa L."/>
            <person name="Woyke T."/>
        </authorList>
    </citation>
    <scope>NUCLEOTIDE SEQUENCE [LARGE SCALE GENOMIC DNA]</scope>
    <source>
        <strain evidence="7">DSM 45817 / CECT 9037 / EuI1c</strain>
    </source>
</reference>
<dbReference type="Gene3D" id="3.50.50.60">
    <property type="entry name" value="FAD/NAD(P)-binding domain"/>
    <property type="match status" value="1"/>
</dbReference>
<accession>E3J2H2</accession>
<feature type="domain" description="Aminomethyltransferase C-terminal" evidence="4">
    <location>
        <begin position="681"/>
        <end position="760"/>
    </location>
</feature>
<feature type="domain" description="GCVT N-terminal" evidence="3">
    <location>
        <begin position="390"/>
        <end position="664"/>
    </location>
</feature>
<sequence>MSPRVVIVGAGIVGCALADELTARGWTDVTVLDRGPLFRTGGSTSHAPGLVFQVNPSRTMAGFARYTVEKYLALGCFDQVGSIEVATTPERLAELHRRHGFALAWGIAARVLSPAECHALFPLLEPDRVLGGLHVPTDGLARAVDAARAQAQAAIARGAVFHGRQEVTALEDDGVRVGDRHVPADLVVCAAGYWGPKLAPVPLLPLAHQYAVTGPVRGLPSGVPILRHQDRDLYFRETAGCLGIGSYAHDPMPTDVEPPFAAEQFAASLADARALLPGLPDIEHGLNGVFSFTPDGFPLLGPVEGRPGLWLAEAVWVTHSAGVARAVAEWLVDGRPSVDLHECDTQRFEEAQLSPSYVNARGQRAFVEVYDVIHPLDPAGDPRPLRVSPFYARHIALGARFTEGAGWERPLWFEANAGLPVPDLPPRDVWAARHWSPIAAAEALATRERVGLFDLTPLKRLAVTGPGAAAFLQRMCSNHVDRPVGAVTYALLLDEGAGVRGDITVARLGPREFQLGVNSSLDLAWLRAHAPADVHVADITGGTCCVGVWGPAARDLLAPLTTLDLAHEAFGYFTARRTHLDAVPVTMLRVSYVGELGWEVYASAELGPRLWDTLWAAGASVGAVAAGRSALTSLRLEKGYRAWGVDMTAQDDPYSAGLGFAVNLAHGDFVGRAALRPDGPRALCCLTVDDGRTVPAGREPVLADGVPVGHVTSAAYGYSVGAPIAYAWLPRALSTPGQPVEIAYFDERVAATVRAAPLFDPTGSRIRR</sequence>
<dbReference type="HOGENOM" id="CLU_007884_11_2_11"/>
<dbReference type="STRING" id="298654.FraEuI1c_1272"/>
<dbReference type="RefSeq" id="WP_013422465.1">
    <property type="nucleotide sequence ID" value="NC_014666.1"/>
</dbReference>
<dbReference type="PANTHER" id="PTHR43757:SF2">
    <property type="entry name" value="AMINOMETHYLTRANSFERASE, MITOCHONDRIAL"/>
    <property type="match status" value="1"/>
</dbReference>
<dbReference type="Pfam" id="PF01571">
    <property type="entry name" value="GCV_T"/>
    <property type="match status" value="1"/>
</dbReference>
<keyword evidence="6" id="KW-0808">Transferase</keyword>
<feature type="domain" description="FAD dependent oxidoreductase" evidence="2">
    <location>
        <begin position="4"/>
        <end position="330"/>
    </location>
</feature>
<dbReference type="OrthoDB" id="2055370at2"/>
<dbReference type="PROSITE" id="PS51257">
    <property type="entry name" value="PROKAR_LIPOPROTEIN"/>
    <property type="match status" value="1"/>
</dbReference>
<dbReference type="Pfam" id="PF01266">
    <property type="entry name" value="DAO"/>
    <property type="match status" value="1"/>
</dbReference>
<dbReference type="eggNOG" id="COG0404">
    <property type="taxonomic scope" value="Bacteria"/>
</dbReference>
<dbReference type="InterPro" id="IPR013977">
    <property type="entry name" value="GcvT_C"/>
</dbReference>
<dbReference type="InParanoid" id="E3J2H2"/>
<name>E3J2H2_PSEI1</name>
<dbReference type="AlphaFoldDB" id="E3J2H2"/>
<dbReference type="Gene3D" id="3.30.70.1400">
    <property type="entry name" value="Aminomethyltransferase beta-barrel domains"/>
    <property type="match status" value="1"/>
</dbReference>
<dbReference type="InterPro" id="IPR006076">
    <property type="entry name" value="FAD-dep_OxRdtase"/>
</dbReference>
<evidence type="ECO:0000313" key="6">
    <source>
        <dbReference type="EMBL" id="ADP79344.1"/>
    </source>
</evidence>
<evidence type="ECO:0000259" key="2">
    <source>
        <dbReference type="Pfam" id="PF01266"/>
    </source>
</evidence>
<dbReference type="SUPFAM" id="SSF101790">
    <property type="entry name" value="Aminomethyltransferase beta-barrel domain"/>
    <property type="match status" value="1"/>
</dbReference>
<evidence type="ECO:0000259" key="3">
    <source>
        <dbReference type="Pfam" id="PF01571"/>
    </source>
</evidence>
<protein>
    <submittedName>
        <fullName evidence="6">Glycine cleavage T protein (Aminomethyl transferase)</fullName>
    </submittedName>
</protein>
<dbReference type="SUPFAM" id="SSF51905">
    <property type="entry name" value="FAD/NAD(P)-binding domain"/>
    <property type="match status" value="1"/>
</dbReference>
<dbReference type="SUPFAM" id="SSF54373">
    <property type="entry name" value="FAD-linked reductases, C-terminal domain"/>
    <property type="match status" value="1"/>
</dbReference>